<name>A0A369TCK0_9PROT</name>
<dbReference type="Gene3D" id="3.30.1380.10">
    <property type="match status" value="1"/>
</dbReference>
<dbReference type="EMBL" id="QPMH01000003">
    <property type="protein sequence ID" value="RDD63010.1"/>
    <property type="molecule type" value="Genomic_DNA"/>
</dbReference>
<dbReference type="InterPro" id="IPR009045">
    <property type="entry name" value="Zn_M74/Hedgehog-like"/>
</dbReference>
<proteinExistence type="predicted"/>
<sequence>MSRLYLSPNFTLAELVKSRTALSRGIDNTPGPESVTALRALARNVLQPVRERYGVPFSPSSGYRSAELNAAVGGAPDSQHTRGEAADFEVPGIANLAVARFIRDNLDFDQLILEFHRPHDPHAGWIHCSYTLLRANRRQVLTFDGRRYLAGLPEDPVAV</sequence>
<protein>
    <submittedName>
        <fullName evidence="2">Peptidase M15A</fullName>
    </submittedName>
</protein>
<evidence type="ECO:0000313" key="3">
    <source>
        <dbReference type="Proteomes" id="UP000253941"/>
    </source>
</evidence>
<accession>A0A369TCK0</accession>
<dbReference type="InterPro" id="IPR013230">
    <property type="entry name" value="Peptidase_M15A_C"/>
</dbReference>
<dbReference type="SUPFAM" id="SSF55166">
    <property type="entry name" value="Hedgehog/DD-peptidase"/>
    <property type="match status" value="1"/>
</dbReference>
<comment type="caution">
    <text evidence="2">The sequence shown here is derived from an EMBL/GenBank/DDBJ whole genome shotgun (WGS) entry which is preliminary data.</text>
</comment>
<dbReference type="Pfam" id="PF08291">
    <property type="entry name" value="Peptidase_M15_3"/>
    <property type="match status" value="1"/>
</dbReference>
<gene>
    <name evidence="2" type="ORF">DRB17_04345</name>
</gene>
<organism evidence="2 3">
    <name type="scientific">Ferruginivarius sediminum</name>
    <dbReference type="NCBI Taxonomy" id="2661937"/>
    <lineage>
        <taxon>Bacteria</taxon>
        <taxon>Pseudomonadati</taxon>
        <taxon>Pseudomonadota</taxon>
        <taxon>Alphaproteobacteria</taxon>
        <taxon>Rhodospirillales</taxon>
        <taxon>Rhodospirillaceae</taxon>
        <taxon>Ferruginivarius</taxon>
    </lineage>
</organism>
<dbReference type="AlphaFoldDB" id="A0A369TCK0"/>
<evidence type="ECO:0000313" key="2">
    <source>
        <dbReference type="EMBL" id="RDD63010.1"/>
    </source>
</evidence>
<feature type="domain" description="Peptidase M15A C-terminal" evidence="1">
    <location>
        <begin position="9"/>
        <end position="116"/>
    </location>
</feature>
<dbReference type="Proteomes" id="UP000253941">
    <property type="component" value="Unassembled WGS sequence"/>
</dbReference>
<dbReference type="RefSeq" id="WP_114580961.1">
    <property type="nucleotide sequence ID" value="NZ_QPMH01000003.1"/>
</dbReference>
<evidence type="ECO:0000259" key="1">
    <source>
        <dbReference type="Pfam" id="PF08291"/>
    </source>
</evidence>
<reference evidence="2 3" key="1">
    <citation type="submission" date="2018-07" db="EMBL/GenBank/DDBJ databases">
        <title>Venubactetium sediminum gen. nov., sp. nov., isolated from a marine solar saltern.</title>
        <authorList>
            <person name="Wang S."/>
        </authorList>
    </citation>
    <scope>NUCLEOTIDE SEQUENCE [LARGE SCALE GENOMIC DNA]</scope>
    <source>
        <strain evidence="2 3">WD2A32</strain>
    </source>
</reference>
<keyword evidence="3" id="KW-1185">Reference proteome</keyword>